<sequence length="1291" mass="144511">MPKNNKHNKDQPASTLPPDESQAGVSLVSAGENDREITQEMKESYLDYAMSVIVARALPDTRDGLKPVHRRVLYVMHELGLTHSAKLKKSANVVGAVLGGYHPHGDNAVYDSLVRMAQDFSLRYPLVEGQGNWGSIDGDSAAAMRYCVTGDTLIPTNKGLVPIKSIAQGESKDQHINIRVLSKDRKTHKAIKWFDSGNHPTISITSTHGFSLTGSHNHPVLTWRINPATNWPEFHWKLLNRVTIGDVVVIDRTPSFLWPTKPISLKKFHPVTPPNSRRELKILPKTLTEDLAFILGAIVSEGTVQKNEIEFCNSDEEFLREFEMRWKRTFPDCRLHHFTRNASSYGKKSYQTYEIHSRHIVEFLRNIGLAPVTAKFKTIPFTLLQSPKKVAAAFLRGYFEGAGSISSSGKKFTELSAISTSEKLIQQMHVLFLRFGITGTKRFDAYRNTHKLYIRGLENYLLFQKEINFVSTRKKTALETSIAKYKKQYSTTDFVPFLSDLIRGNMDSKASWPSKEFASKQNFDRYPNLKTRGTQVLEAVTPLCKTDIQLLISQLLTTNYLFDTVTKIEDAGIQNVYSLKVDSECHSFVGNGFINHNTECRMARLAELMLADIEKETVPFVPNYDGSRSEPVVLPTRVPQLLLNGSLGIAVGMATNIPPHNLGELALAIRHLIENPKATTEDLMEFVKGPDFPTGGIIYNKKDIHQAFATGKGGIVTRGEAEIIETKQGNFQIIISSIPFQVNKSTLIEKIAELVHEKRIEGIRDMRDESDKDGMRIAIDIKNGAFPQKILNSLYKHTDLERTFHVNMLALVDGLQPQVLSLKNLLEEFIKHRVIVIERRTRYDLKKAEERAHILEGLKIALDHIDEVIKTIRASVDKETAHKNLIAKFRLTTIQATAILEMRLATLAGLERKKLEDELKEKKALIAELKGILASPQKIRGIIVKETEEVQKLYPEGRRTRVVAGAAKSISMEDLVPEEESAVILTKSGYIKRVNPEEYRMQKRGGKGTIGIMTKEEDVVDQFVTVNTHDELLFFTSLGKAYQMRAFELPEGKRISKGKAIANFLPLVPTEQVTSILPVPKNPPAGGKEGELFLTMITEQGVIKKTDARQFTDVRRSGIIAIKLQKNDHLGWVHLVGKGKEIIIATRRGLSVRFKEQDVRPMGRASSGVRAIRLKTNDTVVGADIISKESAGEELLVIAEMGYGKKTNIKEYKLQRRGGGGVKTMNVTPKTGSIVSSRIILPDEEDLIVVSTKGQVIRTPLKDIPSLGRSTQGVRIMRLEAGDKIASVTTL</sequence>
<dbReference type="PROSITE" id="PS52040">
    <property type="entry name" value="TOPO_IIA"/>
    <property type="match status" value="1"/>
</dbReference>
<dbReference type="SUPFAM" id="SSF56719">
    <property type="entry name" value="Type II DNA topoisomerase"/>
    <property type="match status" value="2"/>
</dbReference>
<dbReference type="InterPro" id="IPR002205">
    <property type="entry name" value="Topo_IIA_dom_A"/>
</dbReference>
<dbReference type="FunFam" id="1.10.268.10:FF:000001">
    <property type="entry name" value="DNA gyrase subunit A"/>
    <property type="match status" value="1"/>
</dbReference>
<dbReference type="PANTHER" id="PTHR43493:SF5">
    <property type="entry name" value="DNA GYRASE SUBUNIT A, CHLOROPLASTIC_MITOCHONDRIAL"/>
    <property type="match status" value="1"/>
</dbReference>
<dbReference type="PROSITE" id="PS50817">
    <property type="entry name" value="INTEIN_N_TER"/>
    <property type="match status" value="1"/>
</dbReference>
<dbReference type="EC" id="5.6.2.2" evidence="3"/>
<protein>
    <recommendedName>
        <fullName evidence="3">DNA topoisomerase (ATP-hydrolyzing)</fullName>
        <ecNumber evidence="3">5.6.2.2</ecNumber>
    </recommendedName>
</protein>
<evidence type="ECO:0000313" key="16">
    <source>
        <dbReference type="Proteomes" id="UP000177480"/>
    </source>
</evidence>
<dbReference type="GO" id="GO:0003677">
    <property type="term" value="F:DNA binding"/>
    <property type="evidence" value="ECO:0007669"/>
    <property type="project" value="UniProtKB-UniRule"/>
</dbReference>
<keyword evidence="9 11" id="KW-0413">Isomerase</keyword>
<dbReference type="Gene3D" id="3.30.1360.40">
    <property type="match status" value="1"/>
</dbReference>
<dbReference type="GO" id="GO:0016539">
    <property type="term" value="P:intein-mediated protein splicing"/>
    <property type="evidence" value="ECO:0007669"/>
    <property type="project" value="InterPro"/>
</dbReference>
<dbReference type="InterPro" id="IPR003587">
    <property type="entry name" value="Hint_dom_N"/>
</dbReference>
<dbReference type="Pfam" id="PF14528">
    <property type="entry name" value="LAGLIDADG_3"/>
    <property type="match status" value="2"/>
</dbReference>
<evidence type="ECO:0000256" key="11">
    <source>
        <dbReference type="PROSITE-ProRule" id="PRU01384"/>
    </source>
</evidence>
<dbReference type="InterPro" id="IPR013757">
    <property type="entry name" value="Topo_IIA_A_a_sf"/>
</dbReference>
<feature type="region of interest" description="Disordered" evidence="12">
    <location>
        <begin position="1"/>
        <end position="34"/>
    </location>
</feature>
<dbReference type="InterPro" id="IPR036844">
    <property type="entry name" value="Hint_dom_sf"/>
</dbReference>
<dbReference type="SMART" id="SM00434">
    <property type="entry name" value="TOP4c"/>
    <property type="match status" value="1"/>
</dbReference>
<dbReference type="InterPro" id="IPR013760">
    <property type="entry name" value="Topo_IIA-like_dom_sf"/>
</dbReference>
<dbReference type="PROSITE" id="PS50819">
    <property type="entry name" value="INTEIN_ENDONUCLEASE"/>
    <property type="match status" value="1"/>
</dbReference>
<evidence type="ECO:0000256" key="8">
    <source>
        <dbReference type="ARBA" id="ARBA00023125"/>
    </source>
</evidence>
<dbReference type="Gene3D" id="3.10.28.10">
    <property type="entry name" value="Homing endonucleases"/>
    <property type="match status" value="1"/>
</dbReference>
<evidence type="ECO:0000259" key="14">
    <source>
        <dbReference type="PROSITE" id="PS52040"/>
    </source>
</evidence>
<evidence type="ECO:0000259" key="13">
    <source>
        <dbReference type="PROSITE" id="PS50819"/>
    </source>
</evidence>
<organism evidence="15 16">
    <name type="scientific">Candidatus Ryanbacteria bacterium RIFCSPHIGHO2_01_FULL_45_22</name>
    <dbReference type="NCBI Taxonomy" id="1802114"/>
    <lineage>
        <taxon>Bacteria</taxon>
        <taxon>Candidatus Ryaniibacteriota</taxon>
    </lineage>
</organism>
<dbReference type="Gene3D" id="3.90.199.10">
    <property type="entry name" value="Topoisomerase II, domain 5"/>
    <property type="match status" value="2"/>
</dbReference>
<dbReference type="InterPro" id="IPR013758">
    <property type="entry name" value="Topo_IIA_A/C_ab"/>
</dbReference>
<dbReference type="GO" id="GO:0009330">
    <property type="term" value="C:DNA topoisomerase type II (double strand cut, ATP-hydrolyzing) complex"/>
    <property type="evidence" value="ECO:0007669"/>
    <property type="project" value="TreeGrafter"/>
</dbReference>
<dbReference type="Pfam" id="PF03989">
    <property type="entry name" value="DNA_gyraseA_C"/>
    <property type="match status" value="6"/>
</dbReference>
<dbReference type="FunFam" id="3.30.1360.40:FF:000002">
    <property type="entry name" value="DNA gyrase subunit A"/>
    <property type="match status" value="1"/>
</dbReference>
<feature type="active site" description="O-(5'-phospho-DNA)-tyrosine intermediate" evidence="11">
    <location>
        <position position="146"/>
    </location>
</feature>
<dbReference type="InterPro" id="IPR006691">
    <property type="entry name" value="GyrA/parC_rep"/>
</dbReference>
<dbReference type="InterPro" id="IPR004042">
    <property type="entry name" value="Intein_endonuc_central"/>
</dbReference>
<dbReference type="NCBIfam" id="TIGR01445">
    <property type="entry name" value="intein_Nterm"/>
    <property type="match status" value="1"/>
</dbReference>
<comment type="caution">
    <text evidence="15">The sequence shown here is derived from an EMBL/GenBank/DDBJ whole genome shotgun (WGS) entry which is preliminary data.</text>
</comment>
<dbReference type="GO" id="GO:0005737">
    <property type="term" value="C:cytoplasm"/>
    <property type="evidence" value="ECO:0007669"/>
    <property type="project" value="TreeGrafter"/>
</dbReference>
<evidence type="ECO:0000256" key="2">
    <source>
        <dbReference type="ARBA" id="ARBA00008263"/>
    </source>
</evidence>
<dbReference type="FunFam" id="2.120.10.90:FF:000005">
    <property type="entry name" value="DNA topoisomerase 4 subunit A"/>
    <property type="match status" value="1"/>
</dbReference>
<evidence type="ECO:0000256" key="3">
    <source>
        <dbReference type="ARBA" id="ARBA00012895"/>
    </source>
</evidence>
<dbReference type="Pfam" id="PF00521">
    <property type="entry name" value="DNA_topoisoIV"/>
    <property type="match status" value="2"/>
</dbReference>
<dbReference type="InterPro" id="IPR006142">
    <property type="entry name" value="INTEIN"/>
</dbReference>
<accession>A0A1G2G2D6</accession>
<dbReference type="PRINTS" id="PR00379">
    <property type="entry name" value="INTEIN"/>
</dbReference>
<keyword evidence="6" id="KW-0651">Protein splicing</keyword>
<dbReference type="SMART" id="SM00306">
    <property type="entry name" value="HintN"/>
    <property type="match status" value="1"/>
</dbReference>
<feature type="domain" description="Topo IIA-type catalytic" evidence="14">
    <location>
        <begin position="58"/>
        <end position="975"/>
    </location>
</feature>
<dbReference type="InterPro" id="IPR030934">
    <property type="entry name" value="Intein_C"/>
</dbReference>
<evidence type="ECO:0000256" key="6">
    <source>
        <dbReference type="ARBA" id="ARBA00023000"/>
    </source>
</evidence>
<proteinExistence type="inferred from homology"/>
<keyword evidence="5" id="KW-0068">Autocatalytic cleavage</keyword>
<dbReference type="PANTHER" id="PTHR43493">
    <property type="entry name" value="DNA GYRASE/TOPOISOMERASE SUBUNIT A"/>
    <property type="match status" value="1"/>
</dbReference>
<dbReference type="Gene3D" id="2.170.16.10">
    <property type="entry name" value="Hedgehog/Intein (Hint) domain"/>
    <property type="match status" value="2"/>
</dbReference>
<dbReference type="InterPro" id="IPR035516">
    <property type="entry name" value="Gyrase/topoIV_suA_C"/>
</dbReference>
<dbReference type="InterPro" id="IPR004860">
    <property type="entry name" value="LAGLIDADG_dom"/>
</dbReference>
<dbReference type="GO" id="GO:0006265">
    <property type="term" value="P:DNA topological change"/>
    <property type="evidence" value="ECO:0007669"/>
    <property type="project" value="UniProtKB-UniRule"/>
</dbReference>
<dbReference type="Gene3D" id="2.120.10.90">
    <property type="entry name" value="DNA gyrase/topoisomerase IV, subunit A, C-terminal"/>
    <property type="match status" value="1"/>
</dbReference>
<dbReference type="Proteomes" id="UP000177480">
    <property type="component" value="Unassembled WGS sequence"/>
</dbReference>
<dbReference type="SUPFAM" id="SSF101904">
    <property type="entry name" value="GyrA/ParC C-terminal domain-like"/>
    <property type="match status" value="1"/>
</dbReference>
<dbReference type="STRING" id="1802114.A2719_05040"/>
<dbReference type="SUPFAM" id="SSF51294">
    <property type="entry name" value="Hedgehog/intein (Hint) domain"/>
    <property type="match status" value="1"/>
</dbReference>
<comment type="similarity">
    <text evidence="2">Belongs to the type II topoisomerase GyrA/ParC subunit family.</text>
</comment>
<dbReference type="GO" id="GO:0004519">
    <property type="term" value="F:endonuclease activity"/>
    <property type="evidence" value="ECO:0007669"/>
    <property type="project" value="InterPro"/>
</dbReference>
<keyword evidence="7 11" id="KW-0799">Topoisomerase</keyword>
<reference evidence="15 16" key="1">
    <citation type="journal article" date="2016" name="Nat. Commun.">
        <title>Thousands of microbial genomes shed light on interconnected biogeochemical processes in an aquifer system.</title>
        <authorList>
            <person name="Anantharaman K."/>
            <person name="Brown C.T."/>
            <person name="Hug L.A."/>
            <person name="Sharon I."/>
            <person name="Castelle C.J."/>
            <person name="Probst A.J."/>
            <person name="Thomas B.C."/>
            <person name="Singh A."/>
            <person name="Wilkins M.J."/>
            <person name="Karaoz U."/>
            <person name="Brodie E.L."/>
            <person name="Williams K.H."/>
            <person name="Hubbard S.S."/>
            <person name="Banfield J.F."/>
        </authorList>
    </citation>
    <scope>NUCLEOTIDE SEQUENCE [LARGE SCALE GENOMIC DNA]</scope>
</reference>
<feature type="domain" description="DOD-type homing endonuclease" evidence="13">
    <location>
        <begin position="294"/>
        <end position="437"/>
    </location>
</feature>
<dbReference type="GO" id="GO:0005524">
    <property type="term" value="F:ATP binding"/>
    <property type="evidence" value="ECO:0007669"/>
    <property type="project" value="InterPro"/>
</dbReference>
<dbReference type="Gene3D" id="1.10.268.10">
    <property type="entry name" value="Topoisomerase, domain 3"/>
    <property type="match status" value="1"/>
</dbReference>
<evidence type="ECO:0000256" key="10">
    <source>
        <dbReference type="ARBA" id="ARBA00063644"/>
    </source>
</evidence>
<evidence type="ECO:0000256" key="7">
    <source>
        <dbReference type="ARBA" id="ARBA00023029"/>
    </source>
</evidence>
<evidence type="ECO:0000256" key="9">
    <source>
        <dbReference type="ARBA" id="ARBA00023235"/>
    </source>
</evidence>
<keyword evidence="8 11" id="KW-0238">DNA-binding</keyword>
<dbReference type="InterPro" id="IPR006141">
    <property type="entry name" value="Intein_N"/>
</dbReference>
<dbReference type="SUPFAM" id="SSF55608">
    <property type="entry name" value="Homing endonucleases"/>
    <property type="match status" value="2"/>
</dbReference>
<dbReference type="PROSITE" id="PS50818">
    <property type="entry name" value="INTEIN_C_TER"/>
    <property type="match status" value="1"/>
</dbReference>
<comment type="subunit">
    <text evidence="10">Heterotetramer composed of ParC and ParE.</text>
</comment>
<name>A0A1G2G2D6_9BACT</name>
<evidence type="ECO:0000256" key="5">
    <source>
        <dbReference type="ARBA" id="ARBA00022813"/>
    </source>
</evidence>
<evidence type="ECO:0000256" key="1">
    <source>
        <dbReference type="ARBA" id="ARBA00000185"/>
    </source>
</evidence>
<dbReference type="InterPro" id="IPR050220">
    <property type="entry name" value="Type_II_DNA_Topoisomerases"/>
</dbReference>
<dbReference type="CDD" id="cd00081">
    <property type="entry name" value="Hint"/>
    <property type="match status" value="1"/>
</dbReference>
<dbReference type="GO" id="GO:0003918">
    <property type="term" value="F:DNA topoisomerase type II (double strand cut, ATP-hydrolyzing) activity"/>
    <property type="evidence" value="ECO:0007669"/>
    <property type="project" value="UniProtKB-EC"/>
</dbReference>
<gene>
    <name evidence="15" type="ORF">A2719_05040</name>
</gene>
<keyword evidence="4" id="KW-0963">Cytoplasm</keyword>
<evidence type="ECO:0000313" key="15">
    <source>
        <dbReference type="EMBL" id="OGZ44466.1"/>
    </source>
</evidence>
<evidence type="ECO:0000256" key="12">
    <source>
        <dbReference type="SAM" id="MobiDB-lite"/>
    </source>
</evidence>
<comment type="catalytic activity">
    <reaction evidence="1 11">
        <text>ATP-dependent breakage, passage and rejoining of double-stranded DNA.</text>
        <dbReference type="EC" id="5.6.2.2"/>
    </reaction>
</comment>
<dbReference type="CDD" id="cd00187">
    <property type="entry name" value="TOP4c"/>
    <property type="match status" value="1"/>
</dbReference>
<dbReference type="InterPro" id="IPR027434">
    <property type="entry name" value="Homing_endonucl"/>
</dbReference>
<evidence type="ECO:0000256" key="4">
    <source>
        <dbReference type="ARBA" id="ARBA00022490"/>
    </source>
</evidence>
<dbReference type="EMBL" id="MHNK01000002">
    <property type="protein sequence ID" value="OGZ44466.1"/>
    <property type="molecule type" value="Genomic_DNA"/>
</dbReference>